<dbReference type="EMBL" id="JAAXLA010000028">
    <property type="protein sequence ID" value="NMH98858.1"/>
    <property type="molecule type" value="Genomic_DNA"/>
</dbReference>
<name>A0ABX1SBB8_9PSEU</name>
<dbReference type="InterPro" id="IPR018723">
    <property type="entry name" value="DUF2254_membrane"/>
</dbReference>
<evidence type="ECO:0000313" key="3">
    <source>
        <dbReference type="EMBL" id="NMH98858.1"/>
    </source>
</evidence>
<dbReference type="Pfam" id="PF10011">
    <property type="entry name" value="DUF2254"/>
    <property type="match status" value="1"/>
</dbReference>
<feature type="transmembrane region" description="Helical" evidence="2">
    <location>
        <begin position="67"/>
        <end position="92"/>
    </location>
</feature>
<comment type="caution">
    <text evidence="3">The sequence shown here is derived from an EMBL/GenBank/DDBJ whole genome shotgun (WGS) entry which is preliminary data.</text>
</comment>
<feature type="transmembrane region" description="Helical" evidence="2">
    <location>
        <begin position="20"/>
        <end position="39"/>
    </location>
</feature>
<proteinExistence type="predicted"/>
<feature type="region of interest" description="Disordered" evidence="1">
    <location>
        <begin position="451"/>
        <end position="475"/>
    </location>
</feature>
<evidence type="ECO:0000256" key="2">
    <source>
        <dbReference type="SAM" id="Phobius"/>
    </source>
</evidence>
<accession>A0ABX1SBB8</accession>
<gene>
    <name evidence="3" type="ORF">HF526_16310</name>
</gene>
<protein>
    <submittedName>
        <fullName evidence="3">DUF2254 domain-containing protein</fullName>
    </submittedName>
</protein>
<keyword evidence="2" id="KW-1133">Transmembrane helix</keyword>
<feature type="transmembrane region" description="Helical" evidence="2">
    <location>
        <begin position="113"/>
        <end position="132"/>
    </location>
</feature>
<dbReference type="Proteomes" id="UP000820669">
    <property type="component" value="Unassembled WGS sequence"/>
</dbReference>
<evidence type="ECO:0000313" key="4">
    <source>
        <dbReference type="Proteomes" id="UP000820669"/>
    </source>
</evidence>
<sequence length="475" mass="51777">MRTNLWFESEWRREALRTNLWFVPTLEVLAATALFAATVELDRAVYDGILTSPSWMVNGTADAARQILTTIAAAVITVVGIVFSITIVTLTLASTQFGPRMLRNFIRDRGTQVTLGTFVATFVYAILVLVSISPGRHGDFVPHISILVSFVLAVADLAVLIYFINHIANQIQLPHVIAGIAKDLSTALEAQSADSIESTVPEQESGPSVDDLIRAMDRFGGVIATPASGYLQFIRHRTLVGIAAEVDAVIHLPYRPGHFMVRGHPLAVVLPAAAAAHVGHHLERAQVIGPYRMLTQDVSFGLDQLVEIALRALSSAVNDTFTALTCIDWLGDCLCKIANVWRPNGVHRDRHGFVRVISDQASYDRLVERSFEKIRQAGHGMPAVMIRQLDALAKIMEQTSHAGQKQVLLDQATKIRRACLSSVSDESDRADVDRRYEALVALDAHLVHGAAASDREGDAVPPPWPASSRAGNTGR</sequence>
<keyword evidence="2" id="KW-0472">Membrane</keyword>
<evidence type="ECO:0000256" key="1">
    <source>
        <dbReference type="SAM" id="MobiDB-lite"/>
    </source>
</evidence>
<keyword evidence="2" id="KW-0812">Transmembrane</keyword>
<keyword evidence="4" id="KW-1185">Reference proteome</keyword>
<feature type="transmembrane region" description="Helical" evidence="2">
    <location>
        <begin position="144"/>
        <end position="164"/>
    </location>
</feature>
<reference evidence="3 4" key="1">
    <citation type="submission" date="2020-04" db="EMBL/GenBank/DDBJ databases">
        <authorList>
            <person name="Klaysubun C."/>
            <person name="Duangmal K."/>
            <person name="Lipun K."/>
        </authorList>
    </citation>
    <scope>NUCLEOTIDE SEQUENCE [LARGE SCALE GENOMIC DNA]</scope>
    <source>
        <strain evidence="3 4">K10HN5</strain>
    </source>
</reference>
<organism evidence="3 4">
    <name type="scientific">Pseudonocardia acidicola</name>
    <dbReference type="NCBI Taxonomy" id="2724939"/>
    <lineage>
        <taxon>Bacteria</taxon>
        <taxon>Bacillati</taxon>
        <taxon>Actinomycetota</taxon>
        <taxon>Actinomycetes</taxon>
        <taxon>Pseudonocardiales</taxon>
        <taxon>Pseudonocardiaceae</taxon>
        <taxon>Pseudonocardia</taxon>
    </lineage>
</organism>